<gene>
    <name evidence="1" type="ORF">S06H3_49864</name>
</gene>
<protein>
    <recommendedName>
        <fullName evidence="2">Quinolinate synthase</fullName>
    </recommendedName>
</protein>
<evidence type="ECO:0008006" key="2">
    <source>
        <dbReference type="Google" id="ProtNLM"/>
    </source>
</evidence>
<dbReference type="InterPro" id="IPR036094">
    <property type="entry name" value="NadA_sf"/>
</dbReference>
<dbReference type="UniPathway" id="UPA00253">
    <property type="reaction ID" value="UER00327"/>
</dbReference>
<comment type="caution">
    <text evidence="1">The sequence shown here is derived from an EMBL/GenBank/DDBJ whole genome shotgun (WGS) entry which is preliminary data.</text>
</comment>
<reference evidence="1" key="1">
    <citation type="journal article" date="2014" name="Front. Microbiol.">
        <title>High frequency of phylogenetically diverse reductive dehalogenase-homologous genes in deep subseafloor sedimentary metagenomes.</title>
        <authorList>
            <person name="Kawai M."/>
            <person name="Futagami T."/>
            <person name="Toyoda A."/>
            <person name="Takaki Y."/>
            <person name="Nishi S."/>
            <person name="Hori S."/>
            <person name="Arai W."/>
            <person name="Tsubouchi T."/>
            <person name="Morono Y."/>
            <person name="Uchiyama I."/>
            <person name="Ito T."/>
            <person name="Fujiyama A."/>
            <person name="Inagaki F."/>
            <person name="Takami H."/>
        </authorList>
    </citation>
    <scope>NUCLEOTIDE SEQUENCE</scope>
    <source>
        <strain evidence="1">Expedition CK06-06</strain>
    </source>
</reference>
<dbReference type="SUPFAM" id="SSF142754">
    <property type="entry name" value="NadA-like"/>
    <property type="match status" value="1"/>
</dbReference>
<accession>X1PHU6</accession>
<feature type="non-terminal residue" evidence="1">
    <location>
        <position position="1"/>
    </location>
</feature>
<dbReference type="EMBL" id="BARV01031522">
    <property type="protein sequence ID" value="GAI38605.1"/>
    <property type="molecule type" value="Genomic_DNA"/>
</dbReference>
<organism evidence="1">
    <name type="scientific">marine sediment metagenome</name>
    <dbReference type="NCBI Taxonomy" id="412755"/>
    <lineage>
        <taxon>unclassified sequences</taxon>
        <taxon>metagenomes</taxon>
        <taxon>ecological metagenomes</taxon>
    </lineage>
</organism>
<dbReference type="Gene3D" id="3.40.50.10800">
    <property type="entry name" value="NadA-like"/>
    <property type="match status" value="2"/>
</dbReference>
<dbReference type="AlphaFoldDB" id="X1PHU6"/>
<proteinExistence type="predicted"/>
<dbReference type="InterPro" id="IPR003473">
    <property type="entry name" value="NadA"/>
</dbReference>
<name>X1PHU6_9ZZZZ</name>
<sequence length="50" mass="5848">IFICRNMKLSTLEKIFNLLNNLNNDKHKVTVPDNIANKARISLEKMLKYS</sequence>
<dbReference type="GO" id="GO:0008987">
    <property type="term" value="F:quinolinate synthetase A activity"/>
    <property type="evidence" value="ECO:0007669"/>
    <property type="project" value="InterPro"/>
</dbReference>
<dbReference type="GO" id="GO:0051539">
    <property type="term" value="F:4 iron, 4 sulfur cluster binding"/>
    <property type="evidence" value="ECO:0007669"/>
    <property type="project" value="InterPro"/>
</dbReference>
<evidence type="ECO:0000313" key="1">
    <source>
        <dbReference type="EMBL" id="GAI38605.1"/>
    </source>
</evidence>
<dbReference type="Pfam" id="PF02445">
    <property type="entry name" value="NadA"/>
    <property type="match status" value="1"/>
</dbReference>
<dbReference type="GO" id="GO:0009435">
    <property type="term" value="P:NAD+ biosynthetic process"/>
    <property type="evidence" value="ECO:0007669"/>
    <property type="project" value="UniProtKB-UniPathway"/>
</dbReference>